<name>A0A6A5XMG2_9PLEO</name>
<proteinExistence type="predicted"/>
<dbReference type="Proteomes" id="UP000799778">
    <property type="component" value="Unassembled WGS sequence"/>
</dbReference>
<sequence length="367" mass="41862">MSHDPVQLPTEVESISEKRKRWVKLLHNLEYAQLIDEVLSVELAKYRNSAVVSSTKSPETYRECALILSSASPLFEAAVEGVLPLRFLLDSKLQAQHVTLLERARSQPSIYVHILADKHGTAPSARQYMAVADIASRYVGEANAENNKIAGLIDSTTPAPISSNLMSLGQRKYLVTPSSSRSKARIARINLFSNSIRRRFLSTPLPDRDLPLWPPPSEVGYSINSPSRLSQHRRHQSSNYIMNLTEDICTHLHLTQHELFRTQHFILHSFIIYLIFRPQQVHIAEIFTSGLLQVWIENGGGFNYYPAGRSNSSGDRVTAEEWRNHDAWVRENSDLDGRWEMLRKRVERDVIAVGRELADIWREVMKD</sequence>
<dbReference type="EMBL" id="ML978070">
    <property type="protein sequence ID" value="KAF2014332.1"/>
    <property type="molecule type" value="Genomic_DNA"/>
</dbReference>
<keyword evidence="2" id="KW-1185">Reference proteome</keyword>
<gene>
    <name evidence="1" type="ORF">BU24DRAFT_433748</name>
</gene>
<evidence type="ECO:0000313" key="2">
    <source>
        <dbReference type="Proteomes" id="UP000799778"/>
    </source>
</evidence>
<dbReference type="AlphaFoldDB" id="A0A6A5XMG2"/>
<dbReference type="GeneID" id="54287391"/>
<accession>A0A6A5XMG2</accession>
<organism evidence="1 2">
    <name type="scientific">Aaosphaeria arxii CBS 175.79</name>
    <dbReference type="NCBI Taxonomy" id="1450172"/>
    <lineage>
        <taxon>Eukaryota</taxon>
        <taxon>Fungi</taxon>
        <taxon>Dikarya</taxon>
        <taxon>Ascomycota</taxon>
        <taxon>Pezizomycotina</taxon>
        <taxon>Dothideomycetes</taxon>
        <taxon>Pleosporomycetidae</taxon>
        <taxon>Pleosporales</taxon>
        <taxon>Pleosporales incertae sedis</taxon>
        <taxon>Aaosphaeria</taxon>
    </lineage>
</organism>
<reference evidence="1" key="1">
    <citation type="journal article" date="2020" name="Stud. Mycol.">
        <title>101 Dothideomycetes genomes: a test case for predicting lifestyles and emergence of pathogens.</title>
        <authorList>
            <person name="Haridas S."/>
            <person name="Albert R."/>
            <person name="Binder M."/>
            <person name="Bloem J."/>
            <person name="Labutti K."/>
            <person name="Salamov A."/>
            <person name="Andreopoulos B."/>
            <person name="Baker S."/>
            <person name="Barry K."/>
            <person name="Bills G."/>
            <person name="Bluhm B."/>
            <person name="Cannon C."/>
            <person name="Castanera R."/>
            <person name="Culley D."/>
            <person name="Daum C."/>
            <person name="Ezra D."/>
            <person name="Gonzalez J."/>
            <person name="Henrissat B."/>
            <person name="Kuo A."/>
            <person name="Liang C."/>
            <person name="Lipzen A."/>
            <person name="Lutzoni F."/>
            <person name="Magnuson J."/>
            <person name="Mondo S."/>
            <person name="Nolan M."/>
            <person name="Ohm R."/>
            <person name="Pangilinan J."/>
            <person name="Park H.-J."/>
            <person name="Ramirez L."/>
            <person name="Alfaro M."/>
            <person name="Sun H."/>
            <person name="Tritt A."/>
            <person name="Yoshinaga Y."/>
            <person name="Zwiers L.-H."/>
            <person name="Turgeon B."/>
            <person name="Goodwin S."/>
            <person name="Spatafora J."/>
            <person name="Crous P."/>
            <person name="Grigoriev I."/>
        </authorList>
    </citation>
    <scope>NUCLEOTIDE SEQUENCE</scope>
    <source>
        <strain evidence="1">CBS 175.79</strain>
    </source>
</reference>
<dbReference type="RefSeq" id="XP_033382671.1">
    <property type="nucleotide sequence ID" value="XM_033529994.1"/>
</dbReference>
<evidence type="ECO:0000313" key="1">
    <source>
        <dbReference type="EMBL" id="KAF2014332.1"/>
    </source>
</evidence>
<protein>
    <submittedName>
        <fullName evidence="1">Uncharacterized protein</fullName>
    </submittedName>
</protein>
<dbReference type="OrthoDB" id="3440338at2759"/>